<name>A0A0D2Q5H6_HYPSF</name>
<reference evidence="2" key="1">
    <citation type="submission" date="2014-04" db="EMBL/GenBank/DDBJ databases">
        <title>Evolutionary Origins and Diversification of the Mycorrhizal Mutualists.</title>
        <authorList>
            <consortium name="DOE Joint Genome Institute"/>
            <consortium name="Mycorrhizal Genomics Consortium"/>
            <person name="Kohler A."/>
            <person name="Kuo A."/>
            <person name="Nagy L.G."/>
            <person name="Floudas D."/>
            <person name="Copeland A."/>
            <person name="Barry K.W."/>
            <person name="Cichocki N."/>
            <person name="Veneault-Fourrey C."/>
            <person name="LaButti K."/>
            <person name="Lindquist E.A."/>
            <person name="Lipzen A."/>
            <person name="Lundell T."/>
            <person name="Morin E."/>
            <person name="Murat C."/>
            <person name="Riley R."/>
            <person name="Ohm R."/>
            <person name="Sun H."/>
            <person name="Tunlid A."/>
            <person name="Henrissat B."/>
            <person name="Grigoriev I.V."/>
            <person name="Hibbett D.S."/>
            <person name="Martin F."/>
        </authorList>
    </citation>
    <scope>NUCLEOTIDE SEQUENCE [LARGE SCALE GENOMIC DNA]</scope>
    <source>
        <strain evidence="2">FD-334 SS-4</strain>
    </source>
</reference>
<dbReference type="AlphaFoldDB" id="A0A0D2Q5H6"/>
<evidence type="ECO:0000313" key="2">
    <source>
        <dbReference type="Proteomes" id="UP000054270"/>
    </source>
</evidence>
<dbReference type="EMBL" id="KN817526">
    <property type="protein sequence ID" value="KJA26815.1"/>
    <property type="molecule type" value="Genomic_DNA"/>
</dbReference>
<dbReference type="Proteomes" id="UP000054270">
    <property type="component" value="Unassembled WGS sequence"/>
</dbReference>
<organism evidence="1 2">
    <name type="scientific">Hypholoma sublateritium (strain FD-334 SS-4)</name>
    <dbReference type="NCBI Taxonomy" id="945553"/>
    <lineage>
        <taxon>Eukaryota</taxon>
        <taxon>Fungi</taxon>
        <taxon>Dikarya</taxon>
        <taxon>Basidiomycota</taxon>
        <taxon>Agaricomycotina</taxon>
        <taxon>Agaricomycetes</taxon>
        <taxon>Agaricomycetidae</taxon>
        <taxon>Agaricales</taxon>
        <taxon>Agaricineae</taxon>
        <taxon>Strophariaceae</taxon>
        <taxon>Hypholoma</taxon>
    </lineage>
</organism>
<gene>
    <name evidence="1" type="ORF">HYPSUDRAFT_212962</name>
</gene>
<evidence type="ECO:0000313" key="1">
    <source>
        <dbReference type="EMBL" id="KJA26815.1"/>
    </source>
</evidence>
<accession>A0A0D2Q5H6</accession>
<keyword evidence="2" id="KW-1185">Reference proteome</keyword>
<protein>
    <submittedName>
        <fullName evidence="1">Uncharacterized protein</fullName>
    </submittedName>
</protein>
<proteinExistence type="predicted"/>
<sequence length="182" mass="20646">MDPNIDTNVKIRSENNLDSEIYLFDTTPAYNGTPSAWNATEPVEIQLHRPVRLVGELQNNGKPAPLRLCGYVFRHDDIMSWMDSQGLLLNYKGPRSNREDCGWGHIVNQLGPLGVSCWFVRAPVIHKDGRQSRKGKCAEKSLILGSNETKKERAATRNMKKIELIHRVLRIPMGVLGPPLWY</sequence>